<keyword evidence="5" id="KW-1185">Reference proteome</keyword>
<feature type="region of interest" description="Disordered" evidence="3">
    <location>
        <begin position="77"/>
        <end position="114"/>
    </location>
</feature>
<feature type="compositionally biased region" description="Acidic residues" evidence="3">
    <location>
        <begin position="17"/>
        <end position="29"/>
    </location>
</feature>
<feature type="compositionally biased region" description="Basic and acidic residues" evidence="3">
    <location>
        <begin position="103"/>
        <end position="114"/>
    </location>
</feature>
<sequence>MSTSSFSSIIVVAYDSEDSFIADDDEDDGYGGGYRDRDRDRRRGGYGGSSSRRRREPEDEGYDRDAIWSIFNRGRKRNYYDDYDDDDDDMEATGGEILEDEERIAGHEYSHLEK</sequence>
<dbReference type="InterPro" id="IPR013256">
    <property type="entry name" value="Chromatin_SPT2"/>
</dbReference>
<proteinExistence type="inferred from homology"/>
<dbReference type="Proteomes" id="UP001165063">
    <property type="component" value="Unassembled WGS sequence"/>
</dbReference>
<gene>
    <name evidence="4" type="ORF">Amon01_000681200</name>
</gene>
<evidence type="ECO:0000256" key="1">
    <source>
        <dbReference type="ARBA" id="ARBA00006461"/>
    </source>
</evidence>
<keyword evidence="2" id="KW-0175">Coiled coil</keyword>
<evidence type="ECO:0000256" key="2">
    <source>
        <dbReference type="ARBA" id="ARBA00023054"/>
    </source>
</evidence>
<reference evidence="4" key="1">
    <citation type="submission" date="2023-04" db="EMBL/GenBank/DDBJ databases">
        <title>Ambrosiozyma monospora NBRC 1965.</title>
        <authorList>
            <person name="Ichikawa N."/>
            <person name="Sato H."/>
            <person name="Tonouchi N."/>
        </authorList>
    </citation>
    <scope>NUCLEOTIDE SEQUENCE</scope>
    <source>
        <strain evidence="4">NBRC 1965</strain>
    </source>
</reference>
<feature type="region of interest" description="Disordered" evidence="3">
    <location>
        <begin position="17"/>
        <end position="60"/>
    </location>
</feature>
<comment type="similarity">
    <text evidence="1">Belongs to the SPT2 family.</text>
</comment>
<dbReference type="EMBL" id="BSXU01004560">
    <property type="protein sequence ID" value="GMG45345.1"/>
    <property type="molecule type" value="Genomic_DNA"/>
</dbReference>
<name>A0A9W6Z208_AMBMO</name>
<dbReference type="Pfam" id="PF08243">
    <property type="entry name" value="SPT2"/>
    <property type="match status" value="1"/>
</dbReference>
<dbReference type="AlphaFoldDB" id="A0A9W6Z208"/>
<accession>A0A9W6Z208</accession>
<evidence type="ECO:0000313" key="5">
    <source>
        <dbReference type="Proteomes" id="UP001165063"/>
    </source>
</evidence>
<evidence type="ECO:0000313" key="4">
    <source>
        <dbReference type="EMBL" id="GMG45345.1"/>
    </source>
</evidence>
<evidence type="ECO:0000256" key="3">
    <source>
        <dbReference type="SAM" id="MobiDB-lite"/>
    </source>
</evidence>
<comment type="caution">
    <text evidence="4">The sequence shown here is derived from an EMBL/GenBank/DDBJ whole genome shotgun (WGS) entry which is preliminary data.</text>
</comment>
<protein>
    <submittedName>
        <fullName evidence="4">Unnamed protein product</fullName>
    </submittedName>
</protein>
<organism evidence="4 5">
    <name type="scientific">Ambrosiozyma monospora</name>
    <name type="common">Yeast</name>
    <name type="synonym">Endomycopsis monosporus</name>
    <dbReference type="NCBI Taxonomy" id="43982"/>
    <lineage>
        <taxon>Eukaryota</taxon>
        <taxon>Fungi</taxon>
        <taxon>Dikarya</taxon>
        <taxon>Ascomycota</taxon>
        <taxon>Saccharomycotina</taxon>
        <taxon>Pichiomycetes</taxon>
        <taxon>Pichiales</taxon>
        <taxon>Pichiaceae</taxon>
        <taxon>Ambrosiozyma</taxon>
    </lineage>
</organism>
<feature type="compositionally biased region" description="Basic and acidic residues" evidence="3">
    <location>
        <begin position="34"/>
        <end position="43"/>
    </location>
</feature>
<feature type="compositionally biased region" description="Acidic residues" evidence="3">
    <location>
        <begin position="81"/>
        <end position="102"/>
    </location>
</feature>